<keyword evidence="1 4" id="KW-0810">Translation regulation</keyword>
<accession>A0A916ZQR0</accession>
<comment type="subunit">
    <text evidence="4">Interacts with 100S ribosomes.</text>
</comment>
<evidence type="ECO:0000256" key="3">
    <source>
        <dbReference type="ARBA" id="ARBA00041148"/>
    </source>
</evidence>
<dbReference type="GO" id="GO:0043024">
    <property type="term" value="F:ribosomal small subunit binding"/>
    <property type="evidence" value="ECO:0007669"/>
    <property type="project" value="TreeGrafter"/>
</dbReference>
<evidence type="ECO:0000256" key="2">
    <source>
        <dbReference type="ARBA" id="ARBA00038695"/>
    </source>
</evidence>
<dbReference type="Pfam" id="PF16321">
    <property type="entry name" value="Ribosom_S30AE_C"/>
    <property type="match status" value="1"/>
</dbReference>
<dbReference type="CDD" id="cd00552">
    <property type="entry name" value="RaiA"/>
    <property type="match status" value="1"/>
</dbReference>
<dbReference type="Pfam" id="PF02482">
    <property type="entry name" value="Ribosomal_S30AE"/>
    <property type="match status" value="1"/>
</dbReference>
<dbReference type="InterPro" id="IPR038416">
    <property type="entry name" value="Ribosom_S30AE_C_sf"/>
</dbReference>
<name>A0A916ZQR0_9SPHN</name>
<dbReference type="NCBIfam" id="TIGR00741">
    <property type="entry name" value="yfiA"/>
    <property type="match status" value="1"/>
</dbReference>
<protein>
    <recommendedName>
        <fullName evidence="3 4">Ribosome hibernation promoting factor</fullName>
        <shortName evidence="4">HPF</shortName>
    </recommendedName>
</protein>
<dbReference type="InterPro" id="IPR050574">
    <property type="entry name" value="HPF/YfiA_ribosome-assoc"/>
</dbReference>
<keyword evidence="4" id="KW-0963">Cytoplasm</keyword>
<comment type="function">
    <text evidence="4">Required for dimerization of active 70S ribosomes into 100S ribosomes in stationary phase; 100S ribosomes are translationally inactive and sometimes present during exponential growth.</text>
</comment>
<dbReference type="Proteomes" id="UP000635071">
    <property type="component" value="Unassembled WGS sequence"/>
</dbReference>
<dbReference type="RefSeq" id="WP_188762300.1">
    <property type="nucleotide sequence ID" value="NZ_BMJM01000004.1"/>
</dbReference>
<reference evidence="6" key="1">
    <citation type="journal article" date="2014" name="Int. J. Syst. Evol. Microbiol.">
        <title>Complete genome sequence of Corynebacterium casei LMG S-19264T (=DSM 44701T), isolated from a smear-ripened cheese.</title>
        <authorList>
            <consortium name="US DOE Joint Genome Institute (JGI-PGF)"/>
            <person name="Walter F."/>
            <person name="Albersmeier A."/>
            <person name="Kalinowski J."/>
            <person name="Ruckert C."/>
        </authorList>
    </citation>
    <scope>NUCLEOTIDE SEQUENCE</scope>
    <source>
        <strain evidence="6">CGMCC 1.15519</strain>
    </source>
</reference>
<dbReference type="Gene3D" id="3.30.505.50">
    <property type="entry name" value="Sigma 54 modulation/S30EA ribosomal protein, C-terminal domain"/>
    <property type="match status" value="1"/>
</dbReference>
<dbReference type="InterPro" id="IPR032528">
    <property type="entry name" value="Ribosom_S30AE_C"/>
</dbReference>
<dbReference type="PANTHER" id="PTHR33231">
    <property type="entry name" value="30S RIBOSOMAL PROTEIN"/>
    <property type="match status" value="1"/>
</dbReference>
<dbReference type="AlphaFoldDB" id="A0A916ZQR0"/>
<comment type="subunit">
    <text evidence="2">Associates exclusively with 100S ribosomes, which are dimers of 70S ribosomes.</text>
</comment>
<dbReference type="SUPFAM" id="SSF69754">
    <property type="entry name" value="Ribosome binding protein Y (YfiA homologue)"/>
    <property type="match status" value="1"/>
</dbReference>
<keyword evidence="7" id="KW-1185">Reference proteome</keyword>
<feature type="domain" description="Sigma 54 modulation/S30EA ribosomal protein C-terminal" evidence="5">
    <location>
        <begin position="139"/>
        <end position="192"/>
    </location>
</feature>
<evidence type="ECO:0000313" key="7">
    <source>
        <dbReference type="Proteomes" id="UP000635071"/>
    </source>
</evidence>
<dbReference type="InterPro" id="IPR034694">
    <property type="entry name" value="HPF_long/plastid"/>
</dbReference>
<dbReference type="InterPro" id="IPR003489">
    <property type="entry name" value="RHF/RaiA"/>
</dbReference>
<dbReference type="GO" id="GO:0045900">
    <property type="term" value="P:negative regulation of translational elongation"/>
    <property type="evidence" value="ECO:0007669"/>
    <property type="project" value="TreeGrafter"/>
</dbReference>
<comment type="subcellular location">
    <subcellularLocation>
        <location evidence="4">Cytoplasm</location>
    </subcellularLocation>
</comment>
<sequence>MDIRISGHQVDTGAAFSAHVRERLGAMIEKYFPRAVSAHVTLGVAPYGQFSCDIVMHVMADIILKGGNRGETAHLAFDGAAERIDKQLRRYMRRLKDRHGPGADRAAERAVNAVLDNADYKVFAAPEDAEAANDDAGDHPLVIAETRVDIPETSVGDAVMMLDLRNTNALLFVNSMSGDHNMVYRREDGSIGWVEPRKAAASQAVGSAA</sequence>
<reference evidence="6" key="2">
    <citation type="submission" date="2020-09" db="EMBL/GenBank/DDBJ databases">
        <authorList>
            <person name="Sun Q."/>
            <person name="Zhou Y."/>
        </authorList>
    </citation>
    <scope>NUCLEOTIDE SEQUENCE</scope>
    <source>
        <strain evidence="6">CGMCC 1.15519</strain>
    </source>
</reference>
<gene>
    <name evidence="4" type="primary">hpf</name>
    <name evidence="6" type="ORF">GCM10011529_14890</name>
</gene>
<dbReference type="GO" id="GO:0022627">
    <property type="term" value="C:cytosolic small ribosomal subunit"/>
    <property type="evidence" value="ECO:0007669"/>
    <property type="project" value="TreeGrafter"/>
</dbReference>
<dbReference type="InterPro" id="IPR036567">
    <property type="entry name" value="RHF-like"/>
</dbReference>
<dbReference type="Gene3D" id="3.30.160.100">
    <property type="entry name" value="Ribosome hibernation promotion factor-like"/>
    <property type="match status" value="1"/>
</dbReference>
<dbReference type="PANTHER" id="PTHR33231:SF1">
    <property type="entry name" value="30S RIBOSOMAL PROTEIN"/>
    <property type="match status" value="1"/>
</dbReference>
<proteinExistence type="inferred from homology"/>
<dbReference type="HAMAP" id="MF_00839">
    <property type="entry name" value="HPF"/>
    <property type="match status" value="1"/>
</dbReference>
<evidence type="ECO:0000259" key="5">
    <source>
        <dbReference type="Pfam" id="PF16321"/>
    </source>
</evidence>
<evidence type="ECO:0000256" key="1">
    <source>
        <dbReference type="ARBA" id="ARBA00022845"/>
    </source>
</evidence>
<evidence type="ECO:0000313" key="6">
    <source>
        <dbReference type="EMBL" id="GGE09590.1"/>
    </source>
</evidence>
<comment type="caution">
    <text evidence="6">The sequence shown here is derived from an EMBL/GenBank/DDBJ whole genome shotgun (WGS) entry which is preliminary data.</text>
</comment>
<evidence type="ECO:0000256" key="4">
    <source>
        <dbReference type="HAMAP-Rule" id="MF_00839"/>
    </source>
</evidence>
<dbReference type="EMBL" id="BMJM01000004">
    <property type="protein sequence ID" value="GGE09590.1"/>
    <property type="molecule type" value="Genomic_DNA"/>
</dbReference>
<organism evidence="6 7">
    <name type="scientific">Sandarakinorhabdus glacialis</name>
    <dbReference type="NCBI Taxonomy" id="1614636"/>
    <lineage>
        <taxon>Bacteria</taxon>
        <taxon>Pseudomonadati</taxon>
        <taxon>Pseudomonadota</taxon>
        <taxon>Alphaproteobacteria</taxon>
        <taxon>Sphingomonadales</taxon>
        <taxon>Sphingosinicellaceae</taxon>
        <taxon>Sandarakinorhabdus</taxon>
    </lineage>
</organism>
<comment type="similarity">
    <text evidence="4">Belongs to the HPF/YfiA ribosome-associated protein family. Long HPF subfamily.</text>
</comment>